<feature type="region of interest" description="Disordered" evidence="1">
    <location>
        <begin position="22"/>
        <end position="70"/>
    </location>
</feature>
<proteinExistence type="predicted"/>
<evidence type="ECO:0000313" key="3">
    <source>
        <dbReference type="Proteomes" id="UP001054837"/>
    </source>
</evidence>
<keyword evidence="3" id="KW-1185">Reference proteome</keyword>
<dbReference type="AlphaFoldDB" id="A0AAV4W2S0"/>
<name>A0AAV4W2S0_9ARAC</name>
<comment type="caution">
    <text evidence="2">The sequence shown here is derived from an EMBL/GenBank/DDBJ whole genome shotgun (WGS) entry which is preliminary data.</text>
</comment>
<organism evidence="2 3">
    <name type="scientific">Caerostris darwini</name>
    <dbReference type="NCBI Taxonomy" id="1538125"/>
    <lineage>
        <taxon>Eukaryota</taxon>
        <taxon>Metazoa</taxon>
        <taxon>Ecdysozoa</taxon>
        <taxon>Arthropoda</taxon>
        <taxon>Chelicerata</taxon>
        <taxon>Arachnida</taxon>
        <taxon>Araneae</taxon>
        <taxon>Araneomorphae</taxon>
        <taxon>Entelegynae</taxon>
        <taxon>Araneoidea</taxon>
        <taxon>Araneidae</taxon>
        <taxon>Caerostris</taxon>
    </lineage>
</organism>
<reference evidence="2 3" key="1">
    <citation type="submission" date="2021-06" db="EMBL/GenBank/DDBJ databases">
        <title>Caerostris darwini draft genome.</title>
        <authorList>
            <person name="Kono N."/>
            <person name="Arakawa K."/>
        </authorList>
    </citation>
    <scope>NUCLEOTIDE SEQUENCE [LARGE SCALE GENOMIC DNA]</scope>
</reference>
<sequence>MLGAAPHLRECRRQPIERAELRPASGKILSAADSPRNLRARAAPHLRECRRQPIETPELKPASGKILSAADSPGNLRARGFVFRMRTLGCLRLSGESAERVQLYASLLFNSSQGF</sequence>
<dbReference type="EMBL" id="BPLQ01013883">
    <property type="protein sequence ID" value="GIY75750.1"/>
    <property type="molecule type" value="Genomic_DNA"/>
</dbReference>
<gene>
    <name evidence="2" type="ORF">CDAR_451711</name>
</gene>
<evidence type="ECO:0000313" key="2">
    <source>
        <dbReference type="EMBL" id="GIY75750.1"/>
    </source>
</evidence>
<protein>
    <submittedName>
        <fullName evidence="2">Uncharacterized protein</fullName>
    </submittedName>
</protein>
<accession>A0AAV4W2S0</accession>
<evidence type="ECO:0000256" key="1">
    <source>
        <dbReference type="SAM" id="MobiDB-lite"/>
    </source>
</evidence>
<dbReference type="Proteomes" id="UP001054837">
    <property type="component" value="Unassembled WGS sequence"/>
</dbReference>